<dbReference type="OrthoDB" id="581647at2"/>
<dbReference type="GO" id="GO:0004674">
    <property type="term" value="F:protein serine/threonine kinase activity"/>
    <property type="evidence" value="ECO:0007669"/>
    <property type="project" value="UniProtKB-KW"/>
</dbReference>
<keyword evidence="1" id="KW-0808">Transferase</keyword>
<dbReference type="Proteomes" id="UP000177870">
    <property type="component" value="Chromosome"/>
</dbReference>
<dbReference type="RefSeq" id="WP_070391700.1">
    <property type="nucleotide sequence ID" value="NZ_CP017599.1"/>
</dbReference>
<dbReference type="PROSITE" id="PS00108">
    <property type="entry name" value="PROTEIN_KINASE_ST"/>
    <property type="match status" value="1"/>
</dbReference>
<dbReference type="InterPro" id="IPR000719">
    <property type="entry name" value="Prot_kinase_dom"/>
</dbReference>
<feature type="binding site" evidence="6">
    <location>
        <position position="79"/>
    </location>
    <ligand>
        <name>ATP</name>
        <dbReference type="ChEBI" id="CHEBI:30616"/>
    </ligand>
</feature>
<evidence type="ECO:0000256" key="2">
    <source>
        <dbReference type="ARBA" id="ARBA00022741"/>
    </source>
</evidence>
<dbReference type="PROSITE" id="PS50011">
    <property type="entry name" value="PROTEIN_KINASE_DOM"/>
    <property type="match status" value="1"/>
</dbReference>
<gene>
    <name evidence="8" type="ORF">BJP34_06855</name>
</gene>
<accession>A0A1D8TNH8</accession>
<reference evidence="9" key="1">
    <citation type="submission" date="2016-10" db="EMBL/GenBank/DDBJ databases">
        <title>Comparative genomics uncovers the prolific and rare metabolic potential of the cyanobacterial genus Moorea.</title>
        <authorList>
            <person name="Leao T."/>
            <person name="Castelao G."/>
            <person name="Korobeynikov A."/>
            <person name="Monroe E.A."/>
            <person name="Podell S."/>
            <person name="Glukhov E."/>
            <person name="Allen E."/>
            <person name="Gerwick W.H."/>
            <person name="Gerwick L."/>
        </authorList>
    </citation>
    <scope>NUCLEOTIDE SEQUENCE [LARGE SCALE GENOMIC DNA]</scope>
    <source>
        <strain evidence="9">PAL-8-15-08-1</strain>
    </source>
</reference>
<dbReference type="Gene3D" id="1.10.510.10">
    <property type="entry name" value="Transferase(Phosphotransferase) domain 1"/>
    <property type="match status" value="1"/>
</dbReference>
<dbReference type="InterPro" id="IPR011990">
    <property type="entry name" value="TPR-like_helical_dom_sf"/>
</dbReference>
<evidence type="ECO:0000256" key="6">
    <source>
        <dbReference type="PROSITE-ProRule" id="PRU10141"/>
    </source>
</evidence>
<dbReference type="InterPro" id="IPR011009">
    <property type="entry name" value="Kinase-like_dom_sf"/>
</dbReference>
<keyword evidence="8" id="KW-0723">Serine/threonine-protein kinase</keyword>
<dbReference type="SMART" id="SM00220">
    <property type="entry name" value="S_TKc"/>
    <property type="match status" value="1"/>
</dbReference>
<evidence type="ECO:0000256" key="3">
    <source>
        <dbReference type="ARBA" id="ARBA00022777"/>
    </source>
</evidence>
<dbReference type="Gene3D" id="3.30.200.20">
    <property type="entry name" value="Phosphorylase Kinase, domain 1"/>
    <property type="match status" value="1"/>
</dbReference>
<dbReference type="Pfam" id="PF00069">
    <property type="entry name" value="Pkinase"/>
    <property type="match status" value="1"/>
</dbReference>
<dbReference type="AlphaFoldDB" id="A0A1D8TNH8"/>
<dbReference type="InterPro" id="IPR019734">
    <property type="entry name" value="TPR_rpt"/>
</dbReference>
<dbReference type="CDD" id="cd14014">
    <property type="entry name" value="STKc_PknB_like"/>
    <property type="match status" value="1"/>
</dbReference>
<keyword evidence="5" id="KW-0802">TPR repeat</keyword>
<dbReference type="PROSITE" id="PS00107">
    <property type="entry name" value="PROTEIN_KINASE_ATP"/>
    <property type="match status" value="1"/>
</dbReference>
<keyword evidence="3 8" id="KW-0418">Kinase</keyword>
<dbReference type="InterPro" id="IPR008271">
    <property type="entry name" value="Ser/Thr_kinase_AS"/>
</dbReference>
<organism evidence="8 9">
    <name type="scientific">Moorena producens PAL-8-15-08-1</name>
    <dbReference type="NCBI Taxonomy" id="1458985"/>
    <lineage>
        <taxon>Bacteria</taxon>
        <taxon>Bacillati</taxon>
        <taxon>Cyanobacteriota</taxon>
        <taxon>Cyanophyceae</taxon>
        <taxon>Coleofasciculales</taxon>
        <taxon>Coleofasciculaceae</taxon>
        <taxon>Moorena</taxon>
    </lineage>
</organism>
<dbReference type="Pfam" id="PF13432">
    <property type="entry name" value="TPR_16"/>
    <property type="match status" value="2"/>
</dbReference>
<sequence>MSITCIVCGHINTGSNNYCTSCGAALEFEETVSSSPYHLPAGTLLRQSHYRLEKVLGEGGFGITYQGIYLPNSAKVAIKELWPEKAARIGKTITWPPSIPPIDRQRQLHKFQLEASYLQKCSHPNIAQVYDWFEENNTAYLVMEFISGKSLYKILQEEGVLSEEKLKGYFIQVAEALTVVHSNQLLHRDIKPDNILIDHQDRAVLIDFGATKEFMAGQTREMSVTLSPGYAPLEQYSYRSKRWPATDIYALCASMYELLTGELPAPATERAGSQTLIPPRQLAPEITPQTEQVILTGMRMKVDERFQTAEELIDAFKGKFVSPSQRKGWGLLKQGKLAEAVQAYQQCLTNQPNHGEAAVELALVQMHLNDAQAEVAAETAIRLQPNDGRSYGVLGLVNCRKSNWSTAVKQLQQAADLAPQEVWIQANLAWAWGKLGNWQQAESAISKALQINSNCTFALGLQGWINVNQQQWKQAIRTATQALFKSKQAQSRESQQLQQWIYPYLIIALEKAVVTRQSRDVERRIIEFTTQVPDSAVAWGLKGWKQAVQGLWTQALANFEQASQKADVPSWVSLNQGITQEHLQNYQGAIQTYQAYIQKFPSDAFALFRLGTLLGKVGQWAQARSHLEKAVQLKPDYAEAYHNLGWVLLNIRTVDGQVENCRPLLSAYRQASEFYMQQYQSELAGAIRQAFQIAGVEL</sequence>
<dbReference type="KEGG" id="mpro:BJP34_06855"/>
<dbReference type="Gene3D" id="1.25.40.10">
    <property type="entry name" value="Tetratricopeptide repeat domain"/>
    <property type="match status" value="2"/>
</dbReference>
<dbReference type="Pfam" id="PF13414">
    <property type="entry name" value="TPR_11"/>
    <property type="match status" value="1"/>
</dbReference>
<proteinExistence type="predicted"/>
<evidence type="ECO:0000313" key="8">
    <source>
        <dbReference type="EMBL" id="AOW99210.1"/>
    </source>
</evidence>
<evidence type="ECO:0000313" key="9">
    <source>
        <dbReference type="Proteomes" id="UP000177870"/>
    </source>
</evidence>
<dbReference type="PROSITE" id="PS50005">
    <property type="entry name" value="TPR"/>
    <property type="match status" value="1"/>
</dbReference>
<keyword evidence="4 6" id="KW-0067">ATP-binding</keyword>
<dbReference type="STRING" id="1458985.BJP34_06855"/>
<dbReference type="SUPFAM" id="SSF48452">
    <property type="entry name" value="TPR-like"/>
    <property type="match status" value="2"/>
</dbReference>
<dbReference type="SUPFAM" id="SSF56112">
    <property type="entry name" value="Protein kinase-like (PK-like)"/>
    <property type="match status" value="1"/>
</dbReference>
<feature type="domain" description="Protein kinase" evidence="7">
    <location>
        <begin position="50"/>
        <end position="317"/>
    </location>
</feature>
<dbReference type="SMART" id="SM00028">
    <property type="entry name" value="TPR"/>
    <property type="match status" value="8"/>
</dbReference>
<dbReference type="EMBL" id="CP017599">
    <property type="protein sequence ID" value="AOW99210.1"/>
    <property type="molecule type" value="Genomic_DNA"/>
</dbReference>
<protein>
    <submittedName>
        <fullName evidence="8">Serine/threonine protein kinase</fullName>
    </submittedName>
</protein>
<feature type="repeat" description="TPR" evidence="5">
    <location>
        <begin position="604"/>
        <end position="637"/>
    </location>
</feature>
<evidence type="ECO:0000256" key="1">
    <source>
        <dbReference type="ARBA" id="ARBA00022679"/>
    </source>
</evidence>
<dbReference type="GO" id="GO:0005524">
    <property type="term" value="F:ATP binding"/>
    <property type="evidence" value="ECO:0007669"/>
    <property type="project" value="UniProtKB-UniRule"/>
</dbReference>
<name>A0A1D8TNH8_9CYAN</name>
<evidence type="ECO:0000256" key="4">
    <source>
        <dbReference type="ARBA" id="ARBA00022840"/>
    </source>
</evidence>
<keyword evidence="2 6" id="KW-0547">Nucleotide-binding</keyword>
<dbReference type="PANTHER" id="PTHR43289:SF34">
    <property type="entry name" value="SERINE_THREONINE-PROTEIN KINASE YBDM-RELATED"/>
    <property type="match status" value="1"/>
</dbReference>
<dbReference type="PANTHER" id="PTHR43289">
    <property type="entry name" value="MITOGEN-ACTIVATED PROTEIN KINASE KINASE KINASE 20-RELATED"/>
    <property type="match status" value="1"/>
</dbReference>
<evidence type="ECO:0000259" key="7">
    <source>
        <dbReference type="PROSITE" id="PS50011"/>
    </source>
</evidence>
<dbReference type="InterPro" id="IPR017441">
    <property type="entry name" value="Protein_kinase_ATP_BS"/>
</dbReference>
<evidence type="ECO:0000256" key="5">
    <source>
        <dbReference type="PROSITE-ProRule" id="PRU00339"/>
    </source>
</evidence>